<dbReference type="SUPFAM" id="SSF143847">
    <property type="entry name" value="XisI-like"/>
    <property type="match status" value="1"/>
</dbReference>
<keyword evidence="2" id="KW-1185">Reference proteome</keyword>
<gene>
    <name evidence="1" type="ORF">I8751_07515</name>
</gene>
<dbReference type="Gene3D" id="3.30.310.110">
    <property type="entry name" value="XisI-like"/>
    <property type="match status" value="1"/>
</dbReference>
<name>A0A8J7L0Y6_9CYAN</name>
<protein>
    <submittedName>
        <fullName evidence="1">XisI protein</fullName>
    </submittedName>
</protein>
<dbReference type="Proteomes" id="UP000599391">
    <property type="component" value="Unassembled WGS sequence"/>
</dbReference>
<dbReference type="EMBL" id="JAECZB010000011">
    <property type="protein sequence ID" value="MBH8552221.1"/>
    <property type="molecule type" value="Genomic_DNA"/>
</dbReference>
<organism evidence="1 2">
    <name type="scientific">Atlanticothrix silvestris CENA357</name>
    <dbReference type="NCBI Taxonomy" id="1725252"/>
    <lineage>
        <taxon>Bacteria</taxon>
        <taxon>Bacillati</taxon>
        <taxon>Cyanobacteriota</taxon>
        <taxon>Cyanophyceae</taxon>
        <taxon>Nostocales</taxon>
        <taxon>Nodulariaceae</taxon>
        <taxon>Atlanticothrix</taxon>
        <taxon>Atlanticothrix silvestris</taxon>
    </lineage>
</organism>
<sequence length="111" mass="13109">MDKLIQYREIVQKLLREYAEIGNHDSDIETQIVFDTERDHYQLMNVGWKNQRRVYGCFLHIDIKDGKVWLQHNGTESEVAEELANLGIPKQDIVIGFHSPFKRKFTDYAVN</sequence>
<proteinExistence type="predicted"/>
<dbReference type="CDD" id="cd16382">
    <property type="entry name" value="XisI-like"/>
    <property type="match status" value="1"/>
</dbReference>
<dbReference type="Pfam" id="PF08869">
    <property type="entry name" value="XisI"/>
    <property type="match status" value="1"/>
</dbReference>
<evidence type="ECO:0000313" key="2">
    <source>
        <dbReference type="Proteomes" id="UP000599391"/>
    </source>
</evidence>
<evidence type="ECO:0000313" key="1">
    <source>
        <dbReference type="EMBL" id="MBH8552221.1"/>
    </source>
</evidence>
<accession>A0A8J7L0Y6</accession>
<dbReference type="AlphaFoldDB" id="A0A8J7L0Y6"/>
<dbReference type="RefSeq" id="WP_214438535.1">
    <property type="nucleotide sequence ID" value="NZ_JAECZB010000011.1"/>
</dbReference>
<dbReference type="InterPro" id="IPR035943">
    <property type="entry name" value="XisI-like_sf"/>
</dbReference>
<dbReference type="InterPro" id="IPR014968">
    <property type="entry name" value="XisI"/>
</dbReference>
<comment type="caution">
    <text evidence="1">The sequence shown here is derived from an EMBL/GenBank/DDBJ whole genome shotgun (WGS) entry which is preliminary data.</text>
</comment>
<reference evidence="1 2" key="1">
    <citation type="journal article" date="2021" name="Int. J. Syst. Evol. Microbiol.">
        <title>Amazonocrinis nigriterrae gen. nov., sp. nov., Atlanticothrix silvestris gen. nov., sp. nov. and Dendronalium phyllosphericum gen. nov., sp. nov., nostocacean cyanobacteria from Brazilian environments.</title>
        <authorList>
            <person name="Alvarenga D.O."/>
            <person name="Andreote A.P.D."/>
            <person name="Branco L.H.Z."/>
            <person name="Delbaje E."/>
            <person name="Cruz R.B."/>
            <person name="Varani A.M."/>
            <person name="Fiore M.F."/>
        </authorList>
    </citation>
    <scope>NUCLEOTIDE SEQUENCE [LARGE SCALE GENOMIC DNA]</scope>
    <source>
        <strain evidence="1 2">CENA357</strain>
    </source>
</reference>